<sequence>MPTLRWTTPNSPEGHEAALIMASRFEVRSLKDVPRFFLNSLAAWRQVRKAPGCFGASLVARPVKRTFQTLSAWESREQLMTFVQEEPHRSIMKAMRSTMSGSTFVFWDAAVADLPISWAEAERRLDEKATKEAQEL</sequence>
<dbReference type="RefSeq" id="WP_399653277.1">
    <property type="nucleotide sequence ID" value="NZ_JBITYG010000007.1"/>
</dbReference>
<dbReference type="EMBL" id="JBITYG010000007">
    <property type="protein sequence ID" value="MFI9103781.1"/>
    <property type="molecule type" value="Genomic_DNA"/>
</dbReference>
<dbReference type="SUPFAM" id="SSF54909">
    <property type="entry name" value="Dimeric alpha+beta barrel"/>
    <property type="match status" value="1"/>
</dbReference>
<dbReference type="Proteomes" id="UP001614394">
    <property type="component" value="Unassembled WGS sequence"/>
</dbReference>
<organism evidence="2 3">
    <name type="scientific">Streptomyces fildesensis</name>
    <dbReference type="NCBI Taxonomy" id="375757"/>
    <lineage>
        <taxon>Bacteria</taxon>
        <taxon>Bacillati</taxon>
        <taxon>Actinomycetota</taxon>
        <taxon>Actinomycetes</taxon>
        <taxon>Kitasatosporales</taxon>
        <taxon>Streptomycetaceae</taxon>
        <taxon>Streptomyces</taxon>
    </lineage>
</organism>
<dbReference type="InterPro" id="IPR011008">
    <property type="entry name" value="Dimeric_a/b-barrel"/>
</dbReference>
<evidence type="ECO:0000259" key="1">
    <source>
        <dbReference type="Pfam" id="PF11695"/>
    </source>
</evidence>
<evidence type="ECO:0000313" key="2">
    <source>
        <dbReference type="EMBL" id="MFI9103781.1"/>
    </source>
</evidence>
<feature type="domain" description="DUF3291" evidence="1">
    <location>
        <begin position="66"/>
        <end position="127"/>
    </location>
</feature>
<gene>
    <name evidence="2" type="ORF">ACIGXA_24975</name>
</gene>
<dbReference type="Pfam" id="PF11695">
    <property type="entry name" value="DUF3291"/>
    <property type="match status" value="1"/>
</dbReference>
<proteinExistence type="predicted"/>
<evidence type="ECO:0000313" key="3">
    <source>
        <dbReference type="Proteomes" id="UP001614394"/>
    </source>
</evidence>
<dbReference type="InterPro" id="IPR021708">
    <property type="entry name" value="DUF3291"/>
</dbReference>
<protein>
    <submittedName>
        <fullName evidence="2">DUF3291 domain-containing protein</fullName>
    </submittedName>
</protein>
<comment type="caution">
    <text evidence="2">The sequence shown here is derived from an EMBL/GenBank/DDBJ whole genome shotgun (WGS) entry which is preliminary data.</text>
</comment>
<reference evidence="2 3" key="1">
    <citation type="submission" date="2024-10" db="EMBL/GenBank/DDBJ databases">
        <title>The Natural Products Discovery Center: Release of the First 8490 Sequenced Strains for Exploring Actinobacteria Biosynthetic Diversity.</title>
        <authorList>
            <person name="Kalkreuter E."/>
            <person name="Kautsar S.A."/>
            <person name="Yang D."/>
            <person name="Bader C.D."/>
            <person name="Teijaro C.N."/>
            <person name="Fluegel L."/>
            <person name="Davis C.M."/>
            <person name="Simpson J.R."/>
            <person name="Lauterbach L."/>
            <person name="Steele A.D."/>
            <person name="Gui C."/>
            <person name="Meng S."/>
            <person name="Li G."/>
            <person name="Viehrig K."/>
            <person name="Ye F."/>
            <person name="Su P."/>
            <person name="Kiefer A.F."/>
            <person name="Nichols A."/>
            <person name="Cepeda A.J."/>
            <person name="Yan W."/>
            <person name="Fan B."/>
            <person name="Jiang Y."/>
            <person name="Adhikari A."/>
            <person name="Zheng C.-J."/>
            <person name="Schuster L."/>
            <person name="Cowan T.M."/>
            <person name="Smanski M.J."/>
            <person name="Chevrette M.G."/>
            <person name="De Carvalho L.P.S."/>
            <person name="Shen B."/>
        </authorList>
    </citation>
    <scope>NUCLEOTIDE SEQUENCE [LARGE SCALE GENOMIC DNA]</scope>
    <source>
        <strain evidence="2 3">NPDC053399</strain>
    </source>
</reference>
<name>A0ABW8CEI3_9ACTN</name>
<accession>A0ABW8CEI3</accession>
<dbReference type="Gene3D" id="3.30.70.100">
    <property type="match status" value="1"/>
</dbReference>
<keyword evidence="3" id="KW-1185">Reference proteome</keyword>